<evidence type="ECO:0000256" key="1">
    <source>
        <dbReference type="ARBA" id="ARBA00004141"/>
    </source>
</evidence>
<dbReference type="InterPro" id="IPR023213">
    <property type="entry name" value="CAT-like_dom_sf"/>
</dbReference>
<dbReference type="CDD" id="cd03386">
    <property type="entry name" value="PAP2_Aur1_like"/>
    <property type="match status" value="1"/>
</dbReference>
<dbReference type="Pfam" id="PF06974">
    <property type="entry name" value="WS_DGAT_C"/>
    <property type="match status" value="1"/>
</dbReference>
<keyword evidence="4 6" id="KW-0472">Membrane</keyword>
<gene>
    <name evidence="10" type="ORF">GCM10022254_08100</name>
</gene>
<protein>
    <recommendedName>
        <fullName evidence="12">Diacylglycerol O-acyltransferase</fullName>
    </recommendedName>
</protein>
<feature type="transmembrane region" description="Helical" evidence="6">
    <location>
        <begin position="198"/>
        <end position="223"/>
    </location>
</feature>
<proteinExistence type="predicted"/>
<evidence type="ECO:0000256" key="4">
    <source>
        <dbReference type="ARBA" id="ARBA00023136"/>
    </source>
</evidence>
<evidence type="ECO:0000256" key="5">
    <source>
        <dbReference type="SAM" id="MobiDB-lite"/>
    </source>
</evidence>
<dbReference type="Pfam" id="PF03007">
    <property type="entry name" value="WS_DGAT_cat"/>
    <property type="match status" value="1"/>
</dbReference>
<dbReference type="Proteomes" id="UP001501710">
    <property type="component" value="Unassembled WGS sequence"/>
</dbReference>
<organism evidence="10 11">
    <name type="scientific">Actinomadura meridiana</name>
    <dbReference type="NCBI Taxonomy" id="559626"/>
    <lineage>
        <taxon>Bacteria</taxon>
        <taxon>Bacillati</taxon>
        <taxon>Actinomycetota</taxon>
        <taxon>Actinomycetes</taxon>
        <taxon>Streptosporangiales</taxon>
        <taxon>Thermomonosporaceae</taxon>
        <taxon>Actinomadura</taxon>
    </lineage>
</organism>
<dbReference type="PANTHER" id="PTHR31310:SF7">
    <property type="entry name" value="PA-PHOSPHATASE RELATED-FAMILY PROTEIN DDB_G0268928"/>
    <property type="match status" value="1"/>
</dbReference>
<evidence type="ECO:0000259" key="8">
    <source>
        <dbReference type="Pfam" id="PF06974"/>
    </source>
</evidence>
<keyword evidence="3 6" id="KW-1133">Transmembrane helix</keyword>
<feature type="domain" description="O-acyltransferase WSD1-like N-terminal" evidence="7">
    <location>
        <begin position="278"/>
        <end position="435"/>
    </location>
</feature>
<dbReference type="InterPro" id="IPR026841">
    <property type="entry name" value="Aur1/Ipt1"/>
</dbReference>
<dbReference type="Pfam" id="PF14378">
    <property type="entry name" value="PAP2_3"/>
    <property type="match status" value="1"/>
</dbReference>
<dbReference type="InterPro" id="IPR009721">
    <property type="entry name" value="O-acyltransferase_WSD1_C"/>
</dbReference>
<dbReference type="InterPro" id="IPR052185">
    <property type="entry name" value="IPC_Synthase-Related"/>
</dbReference>
<accession>A0ABP8BTF6</accession>
<dbReference type="RefSeq" id="WP_344889845.1">
    <property type="nucleotide sequence ID" value="NZ_BAABAS010000004.1"/>
</dbReference>
<feature type="transmembrane region" description="Helical" evidence="6">
    <location>
        <begin position="119"/>
        <end position="137"/>
    </location>
</feature>
<feature type="domain" description="Inositolphosphotransferase Aur1/Ipt1" evidence="9">
    <location>
        <begin position="56"/>
        <end position="236"/>
    </location>
</feature>
<keyword evidence="2 6" id="KW-0812">Transmembrane</keyword>
<dbReference type="PANTHER" id="PTHR31310">
    <property type="match status" value="1"/>
</dbReference>
<feature type="transmembrane region" description="Helical" evidence="6">
    <location>
        <begin position="87"/>
        <end position="107"/>
    </location>
</feature>
<evidence type="ECO:0000259" key="9">
    <source>
        <dbReference type="Pfam" id="PF14378"/>
    </source>
</evidence>
<dbReference type="SUPFAM" id="SSF52777">
    <property type="entry name" value="CoA-dependent acyltransferases"/>
    <property type="match status" value="1"/>
</dbReference>
<sequence>MIRSEAVAAGAEDSGGGRTAAAAREVAAALTVLVVYLTFTHAFRGEREVSDAHGRALLDVQRWAHLDVERPLNDVLVEHGWLGAAAAWEYATTYAIGTFGFLAYLWWRKSPVYPWARNTLIWVTLIAICFFTLWPTTPPRLLPDEGYTDVIAQHHPPATWGSGVVSAGANPYAAMPSLHIGWVTWIGVAAVRARCGTFFTWLCGLHLVVTGLVIIATAAHYLVDIPAGMLLVPAAAGVERLRAGLVQGRRGPGLVPAPRSGQPGQPERPVRREQRVAAADAFFLHVESDRVPQVVGGVAEFAGPGPSTERLRALMAERLPRLPRLTQRIRPAGRFRRARWADADRIDLDWHVREIDLPEPGGRRALDALVARLVAEPLDHDRPLWRFWLVRGGSDGPDAVVILLHHAIADGIGVVDILRGVLEPRLPDAEPGRSPGRFTRAAAVLPGLVLLGLDGTAPTVSITGELGPGRAFGTATLPLDQVRDTARAAGVRVTDVLLVLVGEVFADVLARRGERADGRALRAAVPMTLRAPAPPGRGRTAVPGNLTAALRLDVPADPMPVRERLAALHRSAERRRRSGRAVASTAVLTLIGLLPPRLHARAARGTYRGRFFGGIVSNMPGPAVPMTLAGAPLGLVHPILPLADGVPFAVGALSWDGALHIAVTAEPGLLPEAAAFPAGMVRAFEELSAGLGTSGASGSGGGARTGAP</sequence>
<feature type="region of interest" description="Disordered" evidence="5">
    <location>
        <begin position="250"/>
        <end position="270"/>
    </location>
</feature>
<feature type="transmembrane region" description="Helical" evidence="6">
    <location>
        <begin position="172"/>
        <end position="191"/>
    </location>
</feature>
<feature type="domain" description="O-acyltransferase WSD1 C-terminal" evidence="8">
    <location>
        <begin position="544"/>
        <end position="687"/>
    </location>
</feature>
<evidence type="ECO:0000256" key="6">
    <source>
        <dbReference type="SAM" id="Phobius"/>
    </source>
</evidence>
<keyword evidence="11" id="KW-1185">Reference proteome</keyword>
<comment type="subcellular location">
    <subcellularLocation>
        <location evidence="1">Membrane</location>
        <topology evidence="1">Multi-pass membrane protein</topology>
    </subcellularLocation>
</comment>
<reference evidence="11" key="1">
    <citation type="journal article" date="2019" name="Int. J. Syst. Evol. Microbiol.">
        <title>The Global Catalogue of Microorganisms (GCM) 10K type strain sequencing project: providing services to taxonomists for standard genome sequencing and annotation.</title>
        <authorList>
            <consortium name="The Broad Institute Genomics Platform"/>
            <consortium name="The Broad Institute Genome Sequencing Center for Infectious Disease"/>
            <person name="Wu L."/>
            <person name="Ma J."/>
        </authorList>
    </citation>
    <scope>NUCLEOTIDE SEQUENCE [LARGE SCALE GENOMIC DNA]</scope>
    <source>
        <strain evidence="11">JCM 17440</strain>
    </source>
</reference>
<evidence type="ECO:0000256" key="2">
    <source>
        <dbReference type="ARBA" id="ARBA00022692"/>
    </source>
</evidence>
<evidence type="ECO:0000256" key="3">
    <source>
        <dbReference type="ARBA" id="ARBA00022989"/>
    </source>
</evidence>
<dbReference type="Gene3D" id="3.30.559.10">
    <property type="entry name" value="Chloramphenicol acetyltransferase-like domain"/>
    <property type="match status" value="1"/>
</dbReference>
<evidence type="ECO:0000259" key="7">
    <source>
        <dbReference type="Pfam" id="PF03007"/>
    </source>
</evidence>
<evidence type="ECO:0008006" key="12">
    <source>
        <dbReference type="Google" id="ProtNLM"/>
    </source>
</evidence>
<dbReference type="EMBL" id="BAABAS010000004">
    <property type="protein sequence ID" value="GAA4225677.1"/>
    <property type="molecule type" value="Genomic_DNA"/>
</dbReference>
<evidence type="ECO:0000313" key="11">
    <source>
        <dbReference type="Proteomes" id="UP001501710"/>
    </source>
</evidence>
<evidence type="ECO:0000313" key="10">
    <source>
        <dbReference type="EMBL" id="GAA4225677.1"/>
    </source>
</evidence>
<dbReference type="InterPro" id="IPR004255">
    <property type="entry name" value="O-acyltransferase_WSD1_N"/>
</dbReference>
<name>A0ABP8BTF6_9ACTN</name>
<comment type="caution">
    <text evidence="10">The sequence shown here is derived from an EMBL/GenBank/DDBJ whole genome shotgun (WGS) entry which is preliminary data.</text>
</comment>